<dbReference type="EMBL" id="JBHTNZ010000090">
    <property type="protein sequence ID" value="MFD1464219.1"/>
    <property type="molecule type" value="Genomic_DNA"/>
</dbReference>
<gene>
    <name evidence="4" type="ORF">ACFQ5D_23490</name>
</gene>
<evidence type="ECO:0000259" key="2">
    <source>
        <dbReference type="Pfam" id="PF00501"/>
    </source>
</evidence>
<dbReference type="Proteomes" id="UP001597340">
    <property type="component" value="Unassembled WGS sequence"/>
</dbReference>
<dbReference type="InterPro" id="IPR000873">
    <property type="entry name" value="AMP-dep_synth/lig_dom"/>
</dbReference>
<evidence type="ECO:0000259" key="3">
    <source>
        <dbReference type="Pfam" id="PF00668"/>
    </source>
</evidence>
<reference evidence="5" key="1">
    <citation type="journal article" date="2019" name="Int. J. Syst. Evol. Microbiol.">
        <title>The Global Catalogue of Microorganisms (GCM) 10K type strain sequencing project: providing services to taxonomists for standard genome sequencing and annotation.</title>
        <authorList>
            <consortium name="The Broad Institute Genomics Platform"/>
            <consortium name="The Broad Institute Genome Sequencing Center for Infectious Disease"/>
            <person name="Wu L."/>
            <person name="Ma J."/>
        </authorList>
    </citation>
    <scope>NUCLEOTIDE SEQUENCE [LARGE SCALE GENOMIC DNA]</scope>
    <source>
        <strain evidence="5">CCM 9147</strain>
    </source>
</reference>
<feature type="domain" description="AMP-dependent synthetase/ligase" evidence="2">
    <location>
        <begin position="269"/>
        <end position="531"/>
    </location>
</feature>
<dbReference type="Gene3D" id="3.40.50.980">
    <property type="match status" value="2"/>
</dbReference>
<dbReference type="Pfam" id="PF00501">
    <property type="entry name" value="AMP-binding"/>
    <property type="match status" value="1"/>
</dbReference>
<proteinExistence type="predicted"/>
<dbReference type="RefSeq" id="WP_377571012.1">
    <property type="nucleotide sequence ID" value="NZ_JBHTNZ010000090.1"/>
</dbReference>
<comment type="caution">
    <text evidence="4">The sequence shown here is derived from an EMBL/GenBank/DDBJ whole genome shotgun (WGS) entry which is preliminary data.</text>
</comment>
<name>A0ABW4DJT9_9BACL</name>
<protein>
    <submittedName>
        <fullName evidence="4">AMP-binding protein</fullName>
    </submittedName>
</protein>
<dbReference type="SUPFAM" id="SSF52777">
    <property type="entry name" value="CoA-dependent acyltransferases"/>
    <property type="match status" value="1"/>
</dbReference>
<evidence type="ECO:0000313" key="5">
    <source>
        <dbReference type="Proteomes" id="UP001597340"/>
    </source>
</evidence>
<evidence type="ECO:0000256" key="1">
    <source>
        <dbReference type="ARBA" id="ARBA00022737"/>
    </source>
</evidence>
<dbReference type="Pfam" id="PF00668">
    <property type="entry name" value="Condensation"/>
    <property type="match status" value="1"/>
</dbReference>
<dbReference type="SUPFAM" id="SSF56801">
    <property type="entry name" value="Acetyl-CoA synthetase-like"/>
    <property type="match status" value="1"/>
</dbReference>
<keyword evidence="5" id="KW-1185">Reference proteome</keyword>
<accession>A0ABW4DJT9</accession>
<feature type="non-terminal residue" evidence="4">
    <location>
        <position position="532"/>
    </location>
</feature>
<evidence type="ECO:0000313" key="4">
    <source>
        <dbReference type="EMBL" id="MFD1464219.1"/>
    </source>
</evidence>
<dbReference type="PROSITE" id="PS00455">
    <property type="entry name" value="AMP_BINDING"/>
    <property type="match status" value="1"/>
</dbReference>
<dbReference type="PANTHER" id="PTHR45527:SF1">
    <property type="entry name" value="FATTY ACID SYNTHASE"/>
    <property type="match status" value="1"/>
</dbReference>
<dbReference type="InterPro" id="IPR020845">
    <property type="entry name" value="AMP-binding_CS"/>
</dbReference>
<organism evidence="4 5">
    <name type="scientific">Paenibacillus farraposensis</name>
    <dbReference type="NCBI Taxonomy" id="2807095"/>
    <lineage>
        <taxon>Bacteria</taxon>
        <taxon>Bacillati</taxon>
        <taxon>Bacillota</taxon>
        <taxon>Bacilli</taxon>
        <taxon>Bacillales</taxon>
        <taxon>Paenibacillaceae</taxon>
        <taxon>Paenibacillus</taxon>
    </lineage>
</organism>
<feature type="domain" description="Condensation" evidence="3">
    <location>
        <begin position="2"/>
        <end position="249"/>
    </location>
</feature>
<sequence length="532" mass="59432">MKALFEKEKNYWSHKLESEDHIICLPYTNSVSKDTAATSSNFHTYTLTFPSEISRRISSITGGSPWAVFMVLLAGVEILLHKYTGEERVLLGIPVAKSDNSATKPMNHLLLLKSTLDAATTFKALLSQIKTSVSEAIEHQNIPFWSYTEGLEIPRSEDGKALIHTTVSLQNIHISDFLNDAQSGLDFQFQWEQAAVSLSVKYNSDRYNEAAIRRFVEQLLRLYSIVLHQPELAISALQVLSEQEVQQLVHTFNDTAADYPRHSSIHALFEEQAKQTPQQAAVVYGQDSLTYGELNEKANRLAHTLRKHGICTEQTVGIMAERSIEMIVGMLAILKAGGVYVPIDCDYPDERVRYLLEDSEAQMLLVQRMELRPADFKGTVLDLNDSAIYEKETNQPITTPSEAVQLKQAEQAEQTEQIQYAHAVGEQPKATAADRLAYMMYTSGTTGQPKGVMVEHRNVVRLVKNTNYTQLDADTRILQTGAVVFDASTFEIWGALLNGGQLVLVSQDVILDAPKLKEAVRSHGITTMWLTA</sequence>
<keyword evidence="1" id="KW-0677">Repeat</keyword>
<dbReference type="PANTHER" id="PTHR45527">
    <property type="entry name" value="NONRIBOSOMAL PEPTIDE SYNTHETASE"/>
    <property type="match status" value="1"/>
</dbReference>
<dbReference type="InterPro" id="IPR001242">
    <property type="entry name" value="Condensation_dom"/>
</dbReference>
<dbReference type="InterPro" id="IPR020459">
    <property type="entry name" value="AMP-binding"/>
</dbReference>
<dbReference type="PRINTS" id="PR00154">
    <property type="entry name" value="AMPBINDING"/>
</dbReference>
<dbReference type="Gene3D" id="3.30.559.30">
    <property type="entry name" value="Nonribosomal peptide synthetase, condensation domain"/>
    <property type="match status" value="1"/>
</dbReference>